<organism evidence="1 2">
    <name type="scientific">Xylaria curta</name>
    <dbReference type="NCBI Taxonomy" id="42375"/>
    <lineage>
        <taxon>Eukaryota</taxon>
        <taxon>Fungi</taxon>
        <taxon>Dikarya</taxon>
        <taxon>Ascomycota</taxon>
        <taxon>Pezizomycotina</taxon>
        <taxon>Sordariomycetes</taxon>
        <taxon>Xylariomycetidae</taxon>
        <taxon>Xylariales</taxon>
        <taxon>Xylariaceae</taxon>
        <taxon>Xylaria</taxon>
    </lineage>
</organism>
<name>A0ACC1PS07_9PEZI</name>
<gene>
    <name evidence="1" type="ORF">NUW58_g436</name>
</gene>
<dbReference type="EMBL" id="JAPDGR010000036">
    <property type="protein sequence ID" value="KAJ2998092.1"/>
    <property type="molecule type" value="Genomic_DNA"/>
</dbReference>
<evidence type="ECO:0000313" key="1">
    <source>
        <dbReference type="EMBL" id="KAJ2998092.1"/>
    </source>
</evidence>
<protein>
    <submittedName>
        <fullName evidence="1">Uncharacterized protein</fullName>
    </submittedName>
</protein>
<dbReference type="Proteomes" id="UP001143856">
    <property type="component" value="Unassembled WGS sequence"/>
</dbReference>
<proteinExistence type="predicted"/>
<evidence type="ECO:0000313" key="2">
    <source>
        <dbReference type="Proteomes" id="UP001143856"/>
    </source>
</evidence>
<sequence>MSFQWSTNSRTAEKTVPEWSSKATETTTGTNVVHLLHAEPMEFILSSNWVLLARGVESFYKSLYEREKNLEIVYDPKLHGFRVKCLSSDEASLVTLIRDTLNELVQLEIEKGIETSAKIISLENWRTKNSQSCGNITVSDKYAFPRDVAACNARDTWTISKEWLNNGITMNKIFSGSALSKLQQLTGTVLIISSDGQTVYIGAPRAEGVTTIKRKLATLARFYSLIPGDMTQVVKIFLFNEGERPVIAEYRYLADGNDALLRSYILDRVNWPHLNLRYPKIFQRGVILRLNPHNGPWEEAQSLSNTVLPIVKDRSVTDEFGAFRMDDWKYPAKEAVGSAVRSDTSTGQSGQNSSVYLSLPRPVIENWVFGLPAPQENRTRQNCQTYIPAHYNSIPSSTHSDGGPTKLGNTNASQSQKSRDNPIAPPAVDAQMLSLDITPSLLNGPRPTTGLKMDCCMDTLKSDEELADESVERTIDSISSPTGSPILSVAPGVADLNNSDPFQHLWREFRLNSTEPASSSKGVQGSNTNSQALLLNGTQQPRLTRFSEQLSRSFHVTMNQKAGSRRVPNNTFPEFDPNMMTSINESLTRLMAPLRMWSGVVDLGIELGRFCFLNVTKSHIQEPGDDDDKKHFKLDQIQNELNKRHKTDEKLYFTRVLTSLGADANYIAHMRDSSGNAVWKRPADGRSSVYEFICRSKTTGGEDFIFIVDIDAIKHTSRVKHFKPDKKWFAMHCTKRVWDFRVVLSTWQDPDGICVRFAEDLVRSLRVIPGNDRIPELEVSYDESYGIDVQAVRVRNIACCIGEASIASTFSTTTRPRKDVQRLYISEVCEMDRLSISVDVQRIRLHFARYKRDDERSGMPLVWYEAALQSDTLSTAFKQNEKLELGNEVEWVSEELLKSGVVEALIQKAADMIKNMDGVGYWNDNHQKEVLRKVLPVTKLAKGEDAKVFCKEHPRAHTYYINGPLYPRASRQSTSPEPSSPVHLASSRHQQVIEPDENDSRALKSKGTLLPRPARYLLTPPPWNGRGLGSILSSTNFHRLSWTKNRSPPPVARGLAIALPVGLGLFVPEPLVGIKVNWEEEVFVVQRAAQIHRPFRLSVDPLRAAFDTLITGVGYLLMLAVMTVNVGFFIAVLGGTFLGTLLVGRYYSAPGEH</sequence>
<accession>A0ACC1PS07</accession>
<reference evidence="1" key="1">
    <citation type="submission" date="2022-10" db="EMBL/GenBank/DDBJ databases">
        <title>Genome Sequence of Xylaria curta.</title>
        <authorList>
            <person name="Buettner E."/>
        </authorList>
    </citation>
    <scope>NUCLEOTIDE SEQUENCE</scope>
    <source>
        <strain evidence="1">Babe10</strain>
    </source>
</reference>
<comment type="caution">
    <text evidence="1">The sequence shown here is derived from an EMBL/GenBank/DDBJ whole genome shotgun (WGS) entry which is preliminary data.</text>
</comment>
<keyword evidence="2" id="KW-1185">Reference proteome</keyword>